<dbReference type="AlphaFoldDB" id="A0A9W6MAB8"/>
<reference evidence="1" key="1">
    <citation type="journal article" date="2014" name="Int. J. Syst. Evol. Microbiol.">
        <title>Complete genome sequence of Corynebacterium casei LMG S-19264T (=DSM 44701T), isolated from a smear-ripened cheese.</title>
        <authorList>
            <consortium name="US DOE Joint Genome Institute (JGI-PGF)"/>
            <person name="Walter F."/>
            <person name="Albersmeier A."/>
            <person name="Kalinowski J."/>
            <person name="Ruckert C."/>
        </authorList>
    </citation>
    <scope>NUCLEOTIDE SEQUENCE</scope>
    <source>
        <strain evidence="1">VKM Ac-1958</strain>
    </source>
</reference>
<comment type="caution">
    <text evidence="1">The sequence shown here is derived from an EMBL/GenBank/DDBJ whole genome shotgun (WGS) entry which is preliminary data.</text>
</comment>
<reference evidence="1" key="2">
    <citation type="submission" date="2023-01" db="EMBL/GenBank/DDBJ databases">
        <authorList>
            <person name="Sun Q."/>
            <person name="Evtushenko L."/>
        </authorList>
    </citation>
    <scope>NUCLEOTIDE SEQUENCE</scope>
    <source>
        <strain evidence="1">VKM Ac-1958</strain>
    </source>
</reference>
<dbReference type="InterPro" id="IPR010035">
    <property type="entry name" value="Thi_S"/>
</dbReference>
<evidence type="ECO:0000313" key="1">
    <source>
        <dbReference type="EMBL" id="GLK03099.1"/>
    </source>
</evidence>
<name>A0A9W6MAB8_9MICO</name>
<dbReference type="Gene3D" id="3.10.20.30">
    <property type="match status" value="1"/>
</dbReference>
<keyword evidence="2" id="KW-1185">Reference proteome</keyword>
<dbReference type="InterPro" id="IPR012675">
    <property type="entry name" value="Beta-grasp_dom_sf"/>
</dbReference>
<dbReference type="Proteomes" id="UP001142325">
    <property type="component" value="Unassembled WGS sequence"/>
</dbReference>
<proteinExistence type="predicted"/>
<dbReference type="InterPro" id="IPR003749">
    <property type="entry name" value="ThiS/MoaD-like"/>
</dbReference>
<sequence length="82" mass="8244">MTTTQTVRVNGEEQAVAADASLLDLVRTMTGHELRADGSRADGGRLGVAAAVGGTVVPRGRWGAQALAAGDEVEIVTAVQGG</sequence>
<dbReference type="RefSeq" id="WP_204937903.1">
    <property type="nucleotide sequence ID" value="NZ_BAAAUM010000002.1"/>
</dbReference>
<dbReference type="Pfam" id="PF02597">
    <property type="entry name" value="ThiS"/>
    <property type="match status" value="1"/>
</dbReference>
<accession>A0A9W6MAB8</accession>
<organism evidence="1 2">
    <name type="scientific">Microbacterium keratanolyticum</name>
    <dbReference type="NCBI Taxonomy" id="67574"/>
    <lineage>
        <taxon>Bacteria</taxon>
        <taxon>Bacillati</taxon>
        <taxon>Actinomycetota</taxon>
        <taxon>Actinomycetes</taxon>
        <taxon>Micrococcales</taxon>
        <taxon>Microbacteriaceae</taxon>
        <taxon>Microbacterium</taxon>
    </lineage>
</organism>
<dbReference type="PANTHER" id="PTHR34472:SF1">
    <property type="entry name" value="SULFUR CARRIER PROTEIN THIS"/>
    <property type="match status" value="1"/>
</dbReference>
<gene>
    <name evidence="1" type="ORF">GCM10017596_28140</name>
</gene>
<dbReference type="EMBL" id="BSET01000002">
    <property type="protein sequence ID" value="GLK03099.1"/>
    <property type="molecule type" value="Genomic_DNA"/>
</dbReference>
<dbReference type="NCBIfam" id="TIGR01683">
    <property type="entry name" value="thiS"/>
    <property type="match status" value="1"/>
</dbReference>
<dbReference type="SUPFAM" id="SSF54285">
    <property type="entry name" value="MoaD/ThiS"/>
    <property type="match status" value="1"/>
</dbReference>
<dbReference type="PANTHER" id="PTHR34472">
    <property type="entry name" value="SULFUR CARRIER PROTEIN THIS"/>
    <property type="match status" value="1"/>
</dbReference>
<dbReference type="InterPro" id="IPR016155">
    <property type="entry name" value="Mopterin_synth/thiamin_S_b"/>
</dbReference>
<evidence type="ECO:0000313" key="2">
    <source>
        <dbReference type="Proteomes" id="UP001142325"/>
    </source>
</evidence>
<protein>
    <submittedName>
        <fullName evidence="1">Thiamine biosynthesis protein ThiS</fullName>
    </submittedName>
</protein>
<dbReference type="CDD" id="cd00565">
    <property type="entry name" value="Ubl_ThiS"/>
    <property type="match status" value="1"/>
</dbReference>